<accession>A0A0M3JNE9</accession>
<proteinExistence type="predicted"/>
<evidence type="ECO:0000256" key="1">
    <source>
        <dbReference type="SAM" id="MobiDB-lite"/>
    </source>
</evidence>
<sequence length="107" mass="11795">QGRGRKRVEGKKSSDAGKSEETSEGGVVSTSDEMIECGRKLEVKRESAENNVEERRLEKSLKLIQRTDSRAQQGVSTAYSDDDDVSSVTSSSFNNNTSDDQRTTSCR</sequence>
<feature type="compositionally biased region" description="Basic and acidic residues" evidence="1">
    <location>
        <begin position="10"/>
        <end position="21"/>
    </location>
</feature>
<reference evidence="4" key="1">
    <citation type="submission" date="2017-02" db="UniProtKB">
        <authorList>
            <consortium name="WormBaseParasite"/>
        </authorList>
    </citation>
    <scope>IDENTIFICATION</scope>
</reference>
<name>A0A0M3JNE9_ANISI</name>
<feature type="region of interest" description="Disordered" evidence="1">
    <location>
        <begin position="1"/>
        <end position="35"/>
    </location>
</feature>
<dbReference type="AlphaFoldDB" id="A0A0M3JNE9"/>
<protein>
    <submittedName>
        <fullName evidence="4">Lzipper-MIP1 domain-containing protein</fullName>
    </submittedName>
</protein>
<keyword evidence="3" id="KW-1185">Reference proteome</keyword>
<dbReference type="Proteomes" id="UP000267096">
    <property type="component" value="Unassembled WGS sequence"/>
</dbReference>
<evidence type="ECO:0000313" key="3">
    <source>
        <dbReference type="Proteomes" id="UP000267096"/>
    </source>
</evidence>
<reference evidence="2 3" key="2">
    <citation type="submission" date="2018-11" db="EMBL/GenBank/DDBJ databases">
        <authorList>
            <consortium name="Pathogen Informatics"/>
        </authorList>
    </citation>
    <scope>NUCLEOTIDE SEQUENCE [LARGE SCALE GENOMIC DNA]</scope>
</reference>
<feature type="region of interest" description="Disordered" evidence="1">
    <location>
        <begin position="66"/>
        <end position="107"/>
    </location>
</feature>
<feature type="compositionally biased region" description="Low complexity" evidence="1">
    <location>
        <begin position="86"/>
        <end position="98"/>
    </location>
</feature>
<evidence type="ECO:0000313" key="2">
    <source>
        <dbReference type="EMBL" id="VDK35332.1"/>
    </source>
</evidence>
<evidence type="ECO:0000313" key="4">
    <source>
        <dbReference type="WBParaSite" id="ASIM_0000918901-mRNA-1"/>
    </source>
</evidence>
<organism evidence="4">
    <name type="scientific">Anisakis simplex</name>
    <name type="common">Herring worm</name>
    <dbReference type="NCBI Taxonomy" id="6269"/>
    <lineage>
        <taxon>Eukaryota</taxon>
        <taxon>Metazoa</taxon>
        <taxon>Ecdysozoa</taxon>
        <taxon>Nematoda</taxon>
        <taxon>Chromadorea</taxon>
        <taxon>Rhabditida</taxon>
        <taxon>Spirurina</taxon>
        <taxon>Ascaridomorpha</taxon>
        <taxon>Ascaridoidea</taxon>
        <taxon>Anisakidae</taxon>
        <taxon>Anisakis</taxon>
        <taxon>Anisakis simplex complex</taxon>
    </lineage>
</organism>
<gene>
    <name evidence="2" type="ORF">ASIM_LOCUS8933</name>
</gene>
<dbReference type="WBParaSite" id="ASIM_0000918901-mRNA-1">
    <property type="protein sequence ID" value="ASIM_0000918901-mRNA-1"/>
    <property type="gene ID" value="ASIM_0000918901"/>
</dbReference>
<dbReference type="EMBL" id="UYRR01025676">
    <property type="protein sequence ID" value="VDK35332.1"/>
    <property type="molecule type" value="Genomic_DNA"/>
</dbReference>